<dbReference type="STRING" id="94128.A0A2A3EPA3"/>
<dbReference type="Gene3D" id="3.70.10.10">
    <property type="match status" value="1"/>
</dbReference>
<name>A0A2A3EPA3_APICC</name>
<evidence type="ECO:0000313" key="5">
    <source>
        <dbReference type="EMBL" id="PBC33558.1"/>
    </source>
</evidence>
<evidence type="ECO:0000256" key="2">
    <source>
        <dbReference type="ARBA" id="ARBA00005563"/>
    </source>
</evidence>
<evidence type="ECO:0000313" key="6">
    <source>
        <dbReference type="Proteomes" id="UP000242457"/>
    </source>
</evidence>
<keyword evidence="6" id="KW-1185">Reference proteome</keyword>
<dbReference type="GO" id="GO:0005730">
    <property type="term" value="C:nucleolus"/>
    <property type="evidence" value="ECO:0007669"/>
    <property type="project" value="InterPro"/>
</dbReference>
<protein>
    <recommendedName>
        <fullName evidence="4">Checkpoint protein</fullName>
    </recommendedName>
</protein>
<reference evidence="5 6" key="1">
    <citation type="submission" date="2014-07" db="EMBL/GenBank/DDBJ databases">
        <title>Genomic and transcriptomic analysis on Apis cerana provide comprehensive insights into honey bee biology.</title>
        <authorList>
            <person name="Diao Q."/>
            <person name="Sun L."/>
            <person name="Zheng H."/>
            <person name="Zheng H."/>
            <person name="Xu S."/>
            <person name="Wang S."/>
            <person name="Zeng Z."/>
            <person name="Hu F."/>
            <person name="Su S."/>
            <person name="Wu J."/>
        </authorList>
    </citation>
    <scope>NUCLEOTIDE SEQUENCE [LARGE SCALE GENOMIC DNA]</scope>
    <source>
        <tissue evidence="5">Pupae without intestine</tissue>
    </source>
</reference>
<evidence type="ECO:0000256" key="3">
    <source>
        <dbReference type="ARBA" id="ARBA00023242"/>
    </source>
</evidence>
<dbReference type="PANTHER" id="PTHR12900:SF0">
    <property type="entry name" value="CHECKPOINT PROTEIN"/>
    <property type="match status" value="1"/>
</dbReference>
<dbReference type="InterPro" id="IPR007150">
    <property type="entry name" value="HUS1/Mec3"/>
</dbReference>
<dbReference type="GO" id="GO:0000724">
    <property type="term" value="P:double-strand break repair via homologous recombination"/>
    <property type="evidence" value="ECO:0007669"/>
    <property type="project" value="TreeGrafter"/>
</dbReference>
<gene>
    <name evidence="5" type="ORF">APICC_00901</name>
</gene>
<dbReference type="Pfam" id="PF04005">
    <property type="entry name" value="Hus1"/>
    <property type="match status" value="1"/>
</dbReference>
<dbReference type="InterPro" id="IPR016580">
    <property type="entry name" value="HUS1"/>
</dbReference>
<dbReference type="Proteomes" id="UP000242457">
    <property type="component" value="Unassembled WGS sequence"/>
</dbReference>
<dbReference type="InterPro" id="IPR046938">
    <property type="entry name" value="DNA_clamp_sf"/>
</dbReference>
<dbReference type="EMBL" id="KZ288201">
    <property type="protein sequence ID" value="PBC33558.1"/>
    <property type="molecule type" value="Genomic_DNA"/>
</dbReference>
<comment type="similarity">
    <text evidence="2 4">Belongs to the HUS1 family.</text>
</comment>
<dbReference type="GO" id="GO:0044778">
    <property type="term" value="P:meiotic DNA integrity checkpoint signaling"/>
    <property type="evidence" value="ECO:0007669"/>
    <property type="project" value="TreeGrafter"/>
</dbReference>
<comment type="subcellular location">
    <subcellularLocation>
        <location evidence="1">Nucleus</location>
    </subcellularLocation>
</comment>
<dbReference type="GO" id="GO:0000723">
    <property type="term" value="P:telomere maintenance"/>
    <property type="evidence" value="ECO:0007669"/>
    <property type="project" value="TreeGrafter"/>
</dbReference>
<evidence type="ECO:0000256" key="4">
    <source>
        <dbReference type="PIRNR" id="PIRNR011312"/>
    </source>
</evidence>
<dbReference type="GO" id="GO:0006289">
    <property type="term" value="P:nucleotide-excision repair"/>
    <property type="evidence" value="ECO:0007669"/>
    <property type="project" value="TreeGrafter"/>
</dbReference>
<sequence>MKFRCRMVDAIAMRDFTRKIKKYNNIVNTISRITKQCTLRLTTNELCFSVSDDRASMVWAELIQTHFFTEYIMNGVSEEQNEIYLEFDPSMLARSLGSLRMTAKSVKIKLTNKRQPCLTLEIELPSLSIESRQCLHDVPVRVIPRREWAEHQTPNIPEFDISVDMPQLKHVRNIVERMKNMSSCLTLSADKTGTFILKIETDSATVSTHFQELQVWSCSQQNQDEISAIIDIKKFLMFLAWDIVHPDGVKCNILQNRMVNLFLHLADYLKIYYFLSSITI</sequence>
<proteinExistence type="inferred from homology"/>
<keyword evidence="3" id="KW-0539">Nucleus</keyword>
<dbReference type="PIRSF" id="PIRSF011312">
    <property type="entry name" value="Cell_cycle_HUS1"/>
    <property type="match status" value="1"/>
</dbReference>
<organism evidence="5 6">
    <name type="scientific">Apis cerana cerana</name>
    <name type="common">Oriental honeybee</name>
    <dbReference type="NCBI Taxonomy" id="94128"/>
    <lineage>
        <taxon>Eukaryota</taxon>
        <taxon>Metazoa</taxon>
        <taxon>Ecdysozoa</taxon>
        <taxon>Arthropoda</taxon>
        <taxon>Hexapoda</taxon>
        <taxon>Insecta</taxon>
        <taxon>Pterygota</taxon>
        <taxon>Neoptera</taxon>
        <taxon>Endopterygota</taxon>
        <taxon>Hymenoptera</taxon>
        <taxon>Apocrita</taxon>
        <taxon>Aculeata</taxon>
        <taxon>Apoidea</taxon>
        <taxon>Anthophila</taxon>
        <taxon>Apidae</taxon>
        <taxon>Apis</taxon>
    </lineage>
</organism>
<dbReference type="AlphaFoldDB" id="A0A2A3EPA3"/>
<dbReference type="GO" id="GO:0030896">
    <property type="term" value="C:checkpoint clamp complex"/>
    <property type="evidence" value="ECO:0007669"/>
    <property type="project" value="InterPro"/>
</dbReference>
<dbReference type="SUPFAM" id="SSF55979">
    <property type="entry name" value="DNA clamp"/>
    <property type="match status" value="1"/>
</dbReference>
<dbReference type="OrthoDB" id="10063861at2759"/>
<dbReference type="GO" id="GO:0033314">
    <property type="term" value="P:mitotic DNA replication checkpoint signaling"/>
    <property type="evidence" value="ECO:0007669"/>
    <property type="project" value="TreeGrafter"/>
</dbReference>
<dbReference type="GO" id="GO:0031573">
    <property type="term" value="P:mitotic intra-S DNA damage checkpoint signaling"/>
    <property type="evidence" value="ECO:0007669"/>
    <property type="project" value="TreeGrafter"/>
</dbReference>
<evidence type="ECO:0000256" key="1">
    <source>
        <dbReference type="ARBA" id="ARBA00004123"/>
    </source>
</evidence>
<accession>A0A2A3EPA3</accession>
<dbReference type="GO" id="GO:0035861">
    <property type="term" value="C:site of double-strand break"/>
    <property type="evidence" value="ECO:0007669"/>
    <property type="project" value="TreeGrafter"/>
</dbReference>
<dbReference type="PANTHER" id="PTHR12900">
    <property type="entry name" value="MITOTIC AND DNA DAMAGE CHECKPOINT PROTEIN HUS1"/>
    <property type="match status" value="1"/>
</dbReference>